<name>A0A4Z0C121_9BURK</name>
<sequence length="190" mass="18406">MKSSLSVVLSAILALGLVACGGGGSETPQVASSDVKVNADSSTTEAFANETFAFDSGVAALGTSGVATSLTFTSGSSFAVSAGGNTASGGTTYGSCIFTVQSTTFGAGHPLGTVGQSVRIDPCQIDIKARGVAATGVPASVNAQLVLGSLASRGVSTSIRITESGELYVGQALFGTVTTVPPTGATGSGL</sequence>
<dbReference type="Proteomes" id="UP000297564">
    <property type="component" value="Unassembled WGS sequence"/>
</dbReference>
<dbReference type="RefSeq" id="WP_135283100.1">
    <property type="nucleotide sequence ID" value="NZ_SMLL01000001.1"/>
</dbReference>
<dbReference type="EMBL" id="SMLL01000001">
    <property type="protein sequence ID" value="TFZ04218.1"/>
    <property type="molecule type" value="Genomic_DNA"/>
</dbReference>
<keyword evidence="1" id="KW-0732">Signal</keyword>
<evidence type="ECO:0000313" key="3">
    <source>
        <dbReference type="Proteomes" id="UP000297564"/>
    </source>
</evidence>
<dbReference type="PROSITE" id="PS51257">
    <property type="entry name" value="PROKAR_LIPOPROTEIN"/>
    <property type="match status" value="1"/>
</dbReference>
<feature type="signal peptide" evidence="1">
    <location>
        <begin position="1"/>
        <end position="19"/>
    </location>
</feature>
<gene>
    <name evidence="2" type="ORF">EZ242_00175</name>
</gene>
<evidence type="ECO:0000313" key="2">
    <source>
        <dbReference type="EMBL" id="TFZ04218.1"/>
    </source>
</evidence>
<evidence type="ECO:0000256" key="1">
    <source>
        <dbReference type="SAM" id="SignalP"/>
    </source>
</evidence>
<keyword evidence="3" id="KW-1185">Reference proteome</keyword>
<dbReference type="AlphaFoldDB" id="A0A4Z0C121"/>
<accession>A0A4Z0C121</accession>
<proteinExistence type="predicted"/>
<organism evidence="2 3">
    <name type="scientific">Ramlibacter rhizophilus</name>
    <dbReference type="NCBI Taxonomy" id="1781167"/>
    <lineage>
        <taxon>Bacteria</taxon>
        <taxon>Pseudomonadati</taxon>
        <taxon>Pseudomonadota</taxon>
        <taxon>Betaproteobacteria</taxon>
        <taxon>Burkholderiales</taxon>
        <taxon>Comamonadaceae</taxon>
        <taxon>Ramlibacter</taxon>
    </lineage>
</organism>
<comment type="caution">
    <text evidence="2">The sequence shown here is derived from an EMBL/GenBank/DDBJ whole genome shotgun (WGS) entry which is preliminary data.</text>
</comment>
<reference evidence="2 3" key="1">
    <citation type="submission" date="2019-03" db="EMBL/GenBank/DDBJ databases">
        <title>Ramlibacter rhizophilus CCTCC AB2015357, whole genome shotgun sequence.</title>
        <authorList>
            <person name="Zhang X."/>
            <person name="Feng G."/>
            <person name="Zhu H."/>
        </authorList>
    </citation>
    <scope>NUCLEOTIDE SEQUENCE [LARGE SCALE GENOMIC DNA]</scope>
    <source>
        <strain evidence="2 3">CCTCC AB2015357</strain>
    </source>
</reference>
<feature type="chain" id="PRO_5021330109" evidence="1">
    <location>
        <begin position="20"/>
        <end position="190"/>
    </location>
</feature>
<protein>
    <submittedName>
        <fullName evidence="2">Uncharacterized protein</fullName>
    </submittedName>
</protein>